<keyword evidence="4" id="KW-1003">Cell membrane</keyword>
<feature type="transmembrane region" description="Helical" evidence="9">
    <location>
        <begin position="45"/>
        <end position="67"/>
    </location>
</feature>
<feature type="transmembrane region" description="Helical" evidence="9">
    <location>
        <begin position="578"/>
        <end position="602"/>
    </location>
</feature>
<feature type="transmembrane region" description="Helical" evidence="9">
    <location>
        <begin position="405"/>
        <end position="426"/>
    </location>
</feature>
<keyword evidence="7" id="KW-0406">Ion transport</keyword>
<comment type="similarity">
    <text evidence="2">Belongs to the TrkH potassium transport family.</text>
</comment>
<evidence type="ECO:0000256" key="2">
    <source>
        <dbReference type="ARBA" id="ARBA00009137"/>
    </source>
</evidence>
<dbReference type="AlphaFoldDB" id="Q7UNB4"/>
<accession>Q7UNB4</accession>
<dbReference type="GO" id="GO:0005886">
    <property type="term" value="C:plasma membrane"/>
    <property type="evidence" value="ECO:0000318"/>
    <property type="project" value="GO_Central"/>
</dbReference>
<feature type="transmembrane region" description="Helical" evidence="9">
    <location>
        <begin position="467"/>
        <end position="488"/>
    </location>
</feature>
<evidence type="ECO:0000256" key="8">
    <source>
        <dbReference type="ARBA" id="ARBA00023136"/>
    </source>
</evidence>
<dbReference type="GO" id="GO:0071805">
    <property type="term" value="P:potassium ion transmembrane transport"/>
    <property type="evidence" value="ECO:0000318"/>
    <property type="project" value="GO_Central"/>
</dbReference>
<dbReference type="EMBL" id="BX294146">
    <property type="protein sequence ID" value="CAD75505.1"/>
    <property type="molecule type" value="Genomic_DNA"/>
</dbReference>
<sequence length="605" mass="65302">MPRNGWLGNKVGIAAVGNESGHLSTAAIATVSQLVEKASSLNFPLLFRFLGTICLLIGGSMAFSLPFAFPSVADRTHLPPATEFESAAASGLLASMAICFFVGAFFRFLGRGHRGGGELYQKEAMAIVGLSWVSATVLGALPYYLSGTMIAEGSPITFIEAMFESQSGFSTTGATVLTDLETPELVPHCILFWRSWTHFLGGLGIVVLFVAILGQGSAGKAMMRAEMPGPTKDGSMPRMQHTALVFAAIYVGLNMLLTFIYMFEGMSSFDALCHAFGTMATGGFSTYNRSLGGFDSPLIEYTTVLFMILAGTNFTLLYLMLLDIPRRPLTAARRLFQDVEFRTYGLVIAVVTLGVVIFGLRAEDEGFGTLAKGVQNGLFQVVSVITTTGYGTADFDEWNNFGRGILLLLMFVGGCAGSTGGGMKVIRHVLFYKILRLEIERAHRPRVVRPLRVSGVAVDDPQLAHNILLYFCMVLAIFVMSWLALITFEPNSTWGVVMTDTPPEEVIEESAKAGKSGEDIVVVDHSQAGKKLLHGTLDEKLLDSASAVAATLNNIGPGLGVVGATRNYAGFSQGAKLLFVWLMMLGRVEIFSVLLLFVPSFWRRV</sequence>
<keyword evidence="3" id="KW-0813">Transport</keyword>
<reference evidence="10 11" key="1">
    <citation type="journal article" date="2003" name="Proc. Natl. Acad. Sci. U.S.A.">
        <title>Complete genome sequence of the marine planctomycete Pirellula sp. strain 1.</title>
        <authorList>
            <person name="Gloeckner F.O."/>
            <person name="Kube M."/>
            <person name="Bauer M."/>
            <person name="Teeling H."/>
            <person name="Lombardot T."/>
            <person name="Ludwig W."/>
            <person name="Gade D."/>
            <person name="Beck A."/>
            <person name="Borzym K."/>
            <person name="Heitmann K."/>
            <person name="Rabus R."/>
            <person name="Schlesner H."/>
            <person name="Amann R."/>
            <person name="Reinhardt R."/>
        </authorList>
    </citation>
    <scope>NUCLEOTIDE SEQUENCE [LARGE SCALE GENOMIC DNA]</scope>
    <source>
        <strain evidence="11">DSM 10527 / NCIMB 13988 / SH1</strain>
    </source>
</reference>
<dbReference type="InParanoid" id="Q7UNB4"/>
<evidence type="ECO:0000313" key="11">
    <source>
        <dbReference type="Proteomes" id="UP000001025"/>
    </source>
</evidence>
<evidence type="ECO:0000256" key="9">
    <source>
        <dbReference type="SAM" id="Phobius"/>
    </source>
</evidence>
<dbReference type="EnsemblBacteria" id="CAD75505">
    <property type="protein sequence ID" value="CAD75505"/>
    <property type="gene ID" value="RB7675"/>
</dbReference>
<dbReference type="PANTHER" id="PTHR32024">
    <property type="entry name" value="TRK SYSTEM POTASSIUM UPTAKE PROTEIN TRKG-RELATED"/>
    <property type="match status" value="1"/>
</dbReference>
<evidence type="ECO:0000256" key="6">
    <source>
        <dbReference type="ARBA" id="ARBA00022989"/>
    </source>
</evidence>
<evidence type="ECO:0000256" key="3">
    <source>
        <dbReference type="ARBA" id="ARBA00022448"/>
    </source>
</evidence>
<feature type="transmembrane region" description="Helical" evidence="9">
    <location>
        <begin position="242"/>
        <end position="263"/>
    </location>
</feature>
<feature type="transmembrane region" description="Helical" evidence="9">
    <location>
        <begin position="126"/>
        <end position="145"/>
    </location>
</feature>
<dbReference type="KEGG" id="rba:RB7675"/>
<dbReference type="PATRIC" id="fig|243090.15.peg.3708"/>
<dbReference type="InterPro" id="IPR003445">
    <property type="entry name" value="Cat_transpt"/>
</dbReference>
<dbReference type="OrthoDB" id="9810952at2"/>
<dbReference type="FunCoup" id="Q7UNB4">
    <property type="interactions" value="170"/>
</dbReference>
<protein>
    <submittedName>
        <fullName evidence="10">TRK potassium uptake system protein (TrkH)</fullName>
    </submittedName>
</protein>
<proteinExistence type="inferred from homology"/>
<dbReference type="Pfam" id="PF02386">
    <property type="entry name" value="TrkH"/>
    <property type="match status" value="2"/>
</dbReference>
<evidence type="ECO:0000256" key="5">
    <source>
        <dbReference type="ARBA" id="ARBA00022692"/>
    </source>
</evidence>
<keyword evidence="5 9" id="KW-0812">Transmembrane</keyword>
<keyword evidence="11" id="KW-1185">Reference proteome</keyword>
<name>Q7UNB4_RHOBA</name>
<feature type="transmembrane region" description="Helical" evidence="9">
    <location>
        <begin position="341"/>
        <end position="360"/>
    </location>
</feature>
<keyword evidence="8 9" id="KW-0472">Membrane</keyword>
<dbReference type="eggNOG" id="COG0168">
    <property type="taxonomic scope" value="Bacteria"/>
</dbReference>
<dbReference type="Proteomes" id="UP000001025">
    <property type="component" value="Chromosome"/>
</dbReference>
<gene>
    <name evidence="10" type="primary">trkH</name>
    <name evidence="10" type="ordered locus">RB7675</name>
</gene>
<feature type="transmembrane region" description="Helical" evidence="9">
    <location>
        <begin position="87"/>
        <end position="106"/>
    </location>
</feature>
<evidence type="ECO:0000256" key="7">
    <source>
        <dbReference type="ARBA" id="ARBA00023065"/>
    </source>
</evidence>
<evidence type="ECO:0000256" key="4">
    <source>
        <dbReference type="ARBA" id="ARBA00022475"/>
    </source>
</evidence>
<comment type="subcellular location">
    <subcellularLocation>
        <location evidence="1">Cell membrane</location>
        <topology evidence="1">Multi-pass membrane protein</topology>
    </subcellularLocation>
</comment>
<organism evidence="10 11">
    <name type="scientific">Rhodopirellula baltica (strain DSM 10527 / NCIMB 13988 / SH1)</name>
    <dbReference type="NCBI Taxonomy" id="243090"/>
    <lineage>
        <taxon>Bacteria</taxon>
        <taxon>Pseudomonadati</taxon>
        <taxon>Planctomycetota</taxon>
        <taxon>Planctomycetia</taxon>
        <taxon>Pirellulales</taxon>
        <taxon>Pirellulaceae</taxon>
        <taxon>Rhodopirellula</taxon>
    </lineage>
</organism>
<evidence type="ECO:0000256" key="1">
    <source>
        <dbReference type="ARBA" id="ARBA00004651"/>
    </source>
</evidence>
<dbReference type="PANTHER" id="PTHR32024:SF2">
    <property type="entry name" value="TRK SYSTEM POTASSIUM UPTAKE PROTEIN TRKG-RELATED"/>
    <property type="match status" value="1"/>
</dbReference>
<feature type="transmembrane region" description="Helical" evidence="9">
    <location>
        <begin position="196"/>
        <end position="214"/>
    </location>
</feature>
<feature type="transmembrane region" description="Helical" evidence="9">
    <location>
        <begin position="298"/>
        <end position="321"/>
    </location>
</feature>
<dbReference type="HOGENOM" id="CLU_030708_0_2_0"/>
<dbReference type="GO" id="GO:0015079">
    <property type="term" value="F:potassium ion transmembrane transporter activity"/>
    <property type="evidence" value="ECO:0000318"/>
    <property type="project" value="GO_Central"/>
</dbReference>
<dbReference type="STRING" id="243090.RB7675"/>
<keyword evidence="6 9" id="KW-1133">Transmembrane helix</keyword>
<evidence type="ECO:0000313" key="10">
    <source>
        <dbReference type="EMBL" id="CAD75505.1"/>
    </source>
</evidence>